<evidence type="ECO:0000259" key="2">
    <source>
        <dbReference type="SMART" id="SM00460"/>
    </source>
</evidence>
<dbReference type="PANTHER" id="PTHR35532:SF5">
    <property type="entry name" value="CARBOHYDRATE-BINDING DOMAIN-CONTAINING PROTEIN"/>
    <property type="match status" value="1"/>
</dbReference>
<keyword evidence="4" id="KW-1185">Reference proteome</keyword>
<dbReference type="InterPro" id="IPR038765">
    <property type="entry name" value="Papain-like_cys_pep_sf"/>
</dbReference>
<evidence type="ECO:0000313" key="3">
    <source>
        <dbReference type="EMBL" id="EGN56979.1"/>
    </source>
</evidence>
<feature type="signal peptide" evidence="1">
    <location>
        <begin position="1"/>
        <end position="20"/>
    </location>
</feature>
<dbReference type="RefSeq" id="WP_007574326.1">
    <property type="nucleotide sequence ID" value="NZ_BPTS01000001.1"/>
</dbReference>
<sequence length="867" mass="97819">MRHRSLLFCCLLAFAMTAHAGHFITDASYRQKVNTAFNHKMHLVGTKFFQVRNLGVTQEEQEALEFLYAYMPIADVTDYPTRYHLNNVRVALRARREMPWGGRVPEMLFRHFVLPMRVNNEPLDSSRVVFYRTLKDRIKGMTMEQAILEVNHWCHEHVTYEPSDARTSSPLQTLRTGRGRCGEESTFTVAALRSIGIPARQVYTPRWAHTDDNHAWVEAWADGKWHFLGACEPEPVLDLGWFNIPASRALLTHTRVFGDYEGPEEVMLRTPNNTEINLIDNYGSSAPVRFHVVFADGSPAADARVDFKIYNYAEFYPAVAKYTDRDGYTTLSAGKGDMLVWASKNGYYGYVKASFGKDSLLTIRLTNNGSTVFSGQELDIVPPPEQAHLPVVSAEARVKNDRRLSYEDSLRNAYIASFPTVESLKQYPDTAVVPLLVKARGNWKVIEAFLLKYKGQHDRAIRLLESLSDKDLRDIPMEILDDNMLASTDQLCPRVEDEMITRPFKCFFERVFASQAKSFRADPSRLAVWMSTHIRLNPDKKSMSIAQTPVGVYESGLTDERGRDIFFVDVARSLGIEARKDMVTSKVQYMRNGQWVDVNFDHQKSSVAQQGTLVLDYQPTEQLENPKYYSYFTISKIVDGRTSLLNFDEEQVDMGGGTSWANTFKNGTPLDAGTYLLVTGQRLADGSVLARNTIFRVMPGKTTHVALVIRESTDGVKVIGNFDSESLYQSQNKGMVSILSQTGRGYFVVGLLGIGQEPTNHALHDLARVKAQLDRWGRPLVFLFENEEAAKKFVVQANEFGALPSNTLYGIDKDGKIRKQIVAGMHLKSTTQLPVFIIADTFNRVLFVSQGYTIGLGEQISKVAAKL</sequence>
<dbReference type="SMART" id="SM00460">
    <property type="entry name" value="TGc"/>
    <property type="match status" value="1"/>
</dbReference>
<dbReference type="eggNOG" id="COG1305">
    <property type="taxonomic scope" value="Bacteria"/>
</dbReference>
<dbReference type="Gene3D" id="3.10.620.30">
    <property type="match status" value="1"/>
</dbReference>
<evidence type="ECO:0000256" key="1">
    <source>
        <dbReference type="SAM" id="SignalP"/>
    </source>
</evidence>
<dbReference type="SUPFAM" id="SSF54001">
    <property type="entry name" value="Cysteine proteinases"/>
    <property type="match status" value="1"/>
</dbReference>
<dbReference type="Pfam" id="PF01841">
    <property type="entry name" value="Transglut_core"/>
    <property type="match status" value="1"/>
</dbReference>
<dbReference type="HOGENOM" id="CLU_325905_0_0_10"/>
<name>F8NC12_9BACT</name>
<dbReference type="AlphaFoldDB" id="F8NC12"/>
<dbReference type="InterPro" id="IPR002931">
    <property type="entry name" value="Transglutaminase-like"/>
</dbReference>
<gene>
    <name evidence="3" type="ORF">Premu_1566</name>
</gene>
<organism evidence="3 4">
    <name type="scientific">Hallella multisaccharivorax DSM 17128</name>
    <dbReference type="NCBI Taxonomy" id="688246"/>
    <lineage>
        <taxon>Bacteria</taxon>
        <taxon>Pseudomonadati</taxon>
        <taxon>Bacteroidota</taxon>
        <taxon>Bacteroidia</taxon>
        <taxon>Bacteroidales</taxon>
        <taxon>Prevotellaceae</taxon>
        <taxon>Hallella</taxon>
    </lineage>
</organism>
<dbReference type="Proteomes" id="UP000002772">
    <property type="component" value="Unassembled WGS sequence"/>
</dbReference>
<dbReference type="STRING" id="688246.Premu_1566"/>
<proteinExistence type="predicted"/>
<protein>
    <submittedName>
        <fullName evidence="3">Transglutaminase domain-containing protein</fullName>
    </submittedName>
</protein>
<reference evidence="4" key="1">
    <citation type="journal article" date="2011" name="Stand. Genomic Sci.">
        <title>Non-contiguous finished genome sequence of the opportunistic oral pathogen Prevotella multisaccharivorax type strain (PPPA20).</title>
        <authorList>
            <person name="Pati A."/>
            <person name="Gronow S."/>
            <person name="Lu M."/>
            <person name="Lapidus A."/>
            <person name="Nolan M."/>
            <person name="Lucas S."/>
            <person name="Hammon N."/>
            <person name="Deshpande S."/>
            <person name="Cheng J.F."/>
            <person name="Tapia R."/>
            <person name="Han C."/>
            <person name="Goodwin L."/>
            <person name="Pitluck S."/>
            <person name="Liolios K."/>
            <person name="Pagani I."/>
            <person name="Mavromatis K."/>
            <person name="Mikhailova N."/>
            <person name="Huntemann M."/>
            <person name="Chen A."/>
            <person name="Palaniappan K."/>
            <person name="Land M."/>
            <person name="Hauser L."/>
            <person name="Detter J.C."/>
            <person name="Brambilla E.M."/>
            <person name="Rohde M."/>
            <person name="Goker M."/>
            <person name="Woyke T."/>
            <person name="Bristow J."/>
            <person name="Eisen J.A."/>
            <person name="Markowitz V."/>
            <person name="Hugenholtz P."/>
            <person name="Kyrpides N.C."/>
            <person name="Klenk H.P."/>
            <person name="Ivanova N."/>
        </authorList>
    </citation>
    <scope>NUCLEOTIDE SEQUENCE [LARGE SCALE GENOMIC DNA]</scope>
    <source>
        <strain evidence="4">DSM 17128</strain>
    </source>
</reference>
<evidence type="ECO:0000313" key="4">
    <source>
        <dbReference type="Proteomes" id="UP000002772"/>
    </source>
</evidence>
<dbReference type="PANTHER" id="PTHR35532">
    <property type="entry name" value="SIMILAR TO POLYHYDROXYALKANOATE DEPOLYMERASE"/>
    <property type="match status" value="1"/>
</dbReference>
<feature type="domain" description="Transglutaminase-like" evidence="2">
    <location>
        <begin position="173"/>
        <end position="232"/>
    </location>
</feature>
<keyword evidence="1" id="KW-0732">Signal</keyword>
<feature type="chain" id="PRO_5003375976" evidence="1">
    <location>
        <begin position="21"/>
        <end position="867"/>
    </location>
</feature>
<accession>F8NC12</accession>
<dbReference type="Gene3D" id="2.60.40.1120">
    <property type="entry name" value="Carboxypeptidase-like, regulatory domain"/>
    <property type="match status" value="1"/>
</dbReference>
<dbReference type="OrthoDB" id="9787782at2"/>
<dbReference type="EMBL" id="GL945017">
    <property type="protein sequence ID" value="EGN56979.1"/>
    <property type="molecule type" value="Genomic_DNA"/>
</dbReference>